<comment type="caution">
    <text evidence="1">The sequence shown here is derived from an EMBL/GenBank/DDBJ whole genome shotgun (WGS) entry which is preliminary data.</text>
</comment>
<organism evidence="1 2">
    <name type="scientific">Muribaculum caecicola</name>
    <dbReference type="NCBI Taxonomy" id="3038144"/>
    <lineage>
        <taxon>Bacteria</taxon>
        <taxon>Pseudomonadati</taxon>
        <taxon>Bacteroidota</taxon>
        <taxon>Bacteroidia</taxon>
        <taxon>Bacteroidales</taxon>
        <taxon>Muribaculaceae</taxon>
        <taxon>Muribaculum</taxon>
    </lineage>
</organism>
<proteinExistence type="predicted"/>
<name>A0AC61S4N9_9BACT</name>
<gene>
    <name evidence="1" type="ORF">E5990_07495</name>
</gene>
<sequence length="299" mass="34725">MADEITIDTIRHFNDYYGFEHLNPMITIGRYAGEMEPGEVTYNFGVYAIYIKETKGCKINYGLTKYDFDEMSVMAFAPGQKVTTTVLPGQEQLRWSVLAFHPDFLTRTALGRKMSAYGFFSYNSNEALHLSKDEVELMQSVMSFIDREIRHAVDRHSRAIIIAHLEVFLDYCLRFYERQFYTREIINSTVMDRFSVLLDAYIAEEIQDRGFPTVAYFAGRLNLSPGYFGELVKTYSGINAKDFIAERLVNAARELLNDMSLSVTQVSDRLGFDYPQHFVRFFKRRTGRTPKEFRNISMN</sequence>
<evidence type="ECO:0000313" key="2">
    <source>
        <dbReference type="Proteomes" id="UP000305401"/>
    </source>
</evidence>
<dbReference type="Proteomes" id="UP000305401">
    <property type="component" value="Unassembled WGS sequence"/>
</dbReference>
<accession>A0AC61S4N9</accession>
<reference evidence="1" key="1">
    <citation type="submission" date="2019-04" db="EMBL/GenBank/DDBJ databases">
        <title>Microbes associate with the intestines of laboratory mice.</title>
        <authorList>
            <person name="Navarre W."/>
            <person name="Wong E."/>
            <person name="Huang K.C."/>
            <person name="Tropini C."/>
            <person name="Ng K."/>
            <person name="Yu B."/>
        </authorList>
    </citation>
    <scope>NUCLEOTIDE SEQUENCE</scope>
    <source>
        <strain evidence="1">NM86_A22</strain>
    </source>
</reference>
<keyword evidence="2" id="KW-1185">Reference proteome</keyword>
<evidence type="ECO:0000313" key="1">
    <source>
        <dbReference type="EMBL" id="THG47978.1"/>
    </source>
</evidence>
<protein>
    <submittedName>
        <fullName evidence="1">AraC family transcriptional regulator</fullName>
    </submittedName>
</protein>
<dbReference type="EMBL" id="SSTG01000091">
    <property type="protein sequence ID" value="THG47978.1"/>
    <property type="molecule type" value="Genomic_DNA"/>
</dbReference>